<evidence type="ECO:0000313" key="5">
    <source>
        <dbReference type="Proteomes" id="UP000038040"/>
    </source>
</evidence>
<dbReference type="InterPro" id="IPR056835">
    <property type="entry name" value="ARM_TT21_5th"/>
</dbReference>
<dbReference type="GO" id="GO:0030991">
    <property type="term" value="C:intraciliary transport particle A"/>
    <property type="evidence" value="ECO:0007669"/>
    <property type="project" value="TreeGrafter"/>
</dbReference>
<protein>
    <submittedName>
        <fullName evidence="7">TPR_REGION domain-containing protein</fullName>
    </submittedName>
</protein>
<dbReference type="AlphaFoldDB" id="A0A0N4UKG2"/>
<evidence type="ECO:0000259" key="3">
    <source>
        <dbReference type="Pfam" id="PF25064"/>
    </source>
</evidence>
<organism evidence="5 7">
    <name type="scientific">Dracunculus medinensis</name>
    <name type="common">Guinea worm</name>
    <dbReference type="NCBI Taxonomy" id="318479"/>
    <lineage>
        <taxon>Eukaryota</taxon>
        <taxon>Metazoa</taxon>
        <taxon>Ecdysozoa</taxon>
        <taxon>Nematoda</taxon>
        <taxon>Chromadorea</taxon>
        <taxon>Rhabditida</taxon>
        <taxon>Spirurina</taxon>
        <taxon>Dracunculoidea</taxon>
        <taxon>Dracunculidae</taxon>
        <taxon>Dracunculus</taxon>
    </lineage>
</organism>
<evidence type="ECO:0000313" key="7">
    <source>
        <dbReference type="WBParaSite" id="DME_0000820101-mRNA-1"/>
    </source>
</evidence>
<evidence type="ECO:0000313" key="4">
    <source>
        <dbReference type="EMBL" id="VDN52304.1"/>
    </source>
</evidence>
<dbReference type="InterPro" id="IPR056834">
    <property type="entry name" value="ARM_TT21_C"/>
</dbReference>
<reference evidence="4 6" key="2">
    <citation type="submission" date="2018-11" db="EMBL/GenBank/DDBJ databases">
        <authorList>
            <consortium name="Pathogen Informatics"/>
        </authorList>
    </citation>
    <scope>NUCLEOTIDE SEQUENCE [LARGE SCALE GENOMIC DNA]</scope>
</reference>
<dbReference type="PANTHER" id="PTHR14699">
    <property type="entry name" value="STI2 PROTEIN-RELATED"/>
    <property type="match status" value="1"/>
</dbReference>
<dbReference type="GO" id="GO:0035721">
    <property type="term" value="P:intraciliary retrograde transport"/>
    <property type="evidence" value="ECO:0007669"/>
    <property type="project" value="TreeGrafter"/>
</dbReference>
<dbReference type="PANTHER" id="PTHR14699:SF0">
    <property type="entry name" value="TETRATRICOPEPTIDE REPEAT PROTEIN 21 HOMOLOG"/>
    <property type="match status" value="1"/>
</dbReference>
<dbReference type="SUPFAM" id="SSF48452">
    <property type="entry name" value="TPR-like"/>
    <property type="match status" value="2"/>
</dbReference>
<dbReference type="GO" id="GO:0061512">
    <property type="term" value="P:protein localization to cilium"/>
    <property type="evidence" value="ECO:0007669"/>
    <property type="project" value="TreeGrafter"/>
</dbReference>
<dbReference type="Pfam" id="PF25063">
    <property type="entry name" value="ARM_TT21_C"/>
    <property type="match status" value="2"/>
</dbReference>
<evidence type="ECO:0000313" key="6">
    <source>
        <dbReference type="Proteomes" id="UP000274756"/>
    </source>
</evidence>
<proteinExistence type="inferred from homology"/>
<dbReference type="Gene3D" id="1.25.40.10">
    <property type="entry name" value="Tetratricopeptide repeat domain"/>
    <property type="match status" value="2"/>
</dbReference>
<feature type="domain" description="Tetratricopeptide repeat protein 21A/21B fifth ARM repeats" evidence="3">
    <location>
        <begin position="46"/>
        <end position="130"/>
    </location>
</feature>
<accession>A0A0N4UKG2</accession>
<feature type="domain" description="Tetratricopeptide repeat protein 21A/21B C-terminal ARM" evidence="2">
    <location>
        <begin position="173"/>
        <end position="339"/>
    </location>
</feature>
<dbReference type="SMART" id="SM00028">
    <property type="entry name" value="TPR"/>
    <property type="match status" value="3"/>
</dbReference>
<name>A0A0N4UKG2_DRAME</name>
<dbReference type="OrthoDB" id="10259630at2759"/>
<keyword evidence="6" id="KW-1185">Reference proteome</keyword>
<dbReference type="EMBL" id="UYYG01000052">
    <property type="protein sequence ID" value="VDN52304.1"/>
    <property type="molecule type" value="Genomic_DNA"/>
</dbReference>
<dbReference type="Proteomes" id="UP000038040">
    <property type="component" value="Unplaced"/>
</dbReference>
<sequence>MAADLLYQSNETEKAIIHFAQLLDRNPRKNYFYFKLNYFKFLCFIDQYHALAVYIELNWRNGNIEQAEKYLKNALSANPRSTVHAGFNYCKGLYEWYIGEPNTALQAFNRARRDLEWGERAIYNMIEICLNPDNEIIGDEMLNHSEQTDKSAFKLILKFQDIKKNIYVYIYMIKELRYKPDLDYKYRLMEGFIMLASNNRSTVQQALNNFIEMAGENRDVQNVGAILGCAKAYIILKQVPKAKAQLKRVVGYNWTLENADYLEKCWLLLANLYINQGKNEQTLSLLRTVLQYNASSIKALEYFGYLKEREQKWLEAAMNFEKAWSLSKRCNPSIGYKLVQEEVLTVLISGYKLAHNYLKCKKLFDAIDVCHRILAIHPNFPKIKRDIMDKARANIRT</sequence>
<dbReference type="InterPro" id="IPR019734">
    <property type="entry name" value="TPR_rpt"/>
</dbReference>
<evidence type="ECO:0000259" key="2">
    <source>
        <dbReference type="Pfam" id="PF25063"/>
    </source>
</evidence>
<dbReference type="GO" id="GO:0005929">
    <property type="term" value="C:cilium"/>
    <property type="evidence" value="ECO:0007669"/>
    <property type="project" value="GOC"/>
</dbReference>
<dbReference type="Pfam" id="PF25064">
    <property type="entry name" value="ARM_TT21_5th"/>
    <property type="match status" value="1"/>
</dbReference>
<gene>
    <name evidence="4" type="ORF">DME_LOCUS2277</name>
</gene>
<evidence type="ECO:0000256" key="1">
    <source>
        <dbReference type="ARBA" id="ARBA00010935"/>
    </source>
</evidence>
<feature type="domain" description="Tetratricopeptide repeat protein 21A/21B C-terminal ARM" evidence="2">
    <location>
        <begin position="350"/>
        <end position="392"/>
    </location>
</feature>
<dbReference type="WBParaSite" id="DME_0000820101-mRNA-1">
    <property type="protein sequence ID" value="DME_0000820101-mRNA-1"/>
    <property type="gene ID" value="DME_0000820101"/>
</dbReference>
<dbReference type="STRING" id="318479.A0A0N4UKG2"/>
<reference evidence="7" key="1">
    <citation type="submission" date="2017-02" db="UniProtKB">
        <authorList>
            <consortium name="WormBaseParasite"/>
        </authorList>
    </citation>
    <scope>IDENTIFICATION</scope>
</reference>
<dbReference type="Proteomes" id="UP000274756">
    <property type="component" value="Unassembled WGS sequence"/>
</dbReference>
<dbReference type="InterPro" id="IPR011990">
    <property type="entry name" value="TPR-like_helical_dom_sf"/>
</dbReference>
<comment type="similarity">
    <text evidence="1">Belongs to the TTC21 family.</text>
</comment>
<dbReference type="InterPro" id="IPR040364">
    <property type="entry name" value="TTC21A/TTC21B"/>
</dbReference>